<feature type="domain" description="CBS" evidence="4">
    <location>
        <begin position="223"/>
        <end position="280"/>
    </location>
</feature>
<dbReference type="InterPro" id="IPR018821">
    <property type="entry name" value="DUF294_put_nucleoTrafse_sb-bd"/>
</dbReference>
<dbReference type="Pfam" id="PF10335">
    <property type="entry name" value="DUF294_C"/>
    <property type="match status" value="1"/>
</dbReference>
<dbReference type="Gene3D" id="3.10.580.10">
    <property type="entry name" value="CBS-domain"/>
    <property type="match status" value="1"/>
</dbReference>
<proteinExistence type="predicted"/>
<protein>
    <recommendedName>
        <fullName evidence="7">Cyclic nucleotide-binding protein</fullName>
    </recommendedName>
</protein>
<reference evidence="5 6" key="1">
    <citation type="submission" date="2014-04" db="EMBL/GenBank/DDBJ databases">
        <title>A comprehensive comparison of genomes of Erythrobacter spp. strains.</title>
        <authorList>
            <person name="Zheng Q."/>
        </authorList>
    </citation>
    <scope>NUCLEOTIDE SEQUENCE [LARGE SCALE GENOMIC DNA]</scope>
    <source>
        <strain evidence="5 6">DSM 6997</strain>
    </source>
</reference>
<dbReference type="Pfam" id="PF03445">
    <property type="entry name" value="DUF294"/>
    <property type="match status" value="1"/>
</dbReference>
<gene>
    <name evidence="5" type="ORF">EH31_08140</name>
</gene>
<dbReference type="PANTHER" id="PTHR48108:SF26">
    <property type="entry name" value="CBS DOMAIN-CONTAINING PROTEIN DDB_G0289609"/>
    <property type="match status" value="1"/>
</dbReference>
<comment type="caution">
    <text evidence="5">The sequence shown here is derived from an EMBL/GenBank/DDBJ whole genome shotgun (WGS) entry which is preliminary data.</text>
</comment>
<keyword evidence="2" id="KW-0129">CBS domain</keyword>
<dbReference type="GO" id="GO:0008773">
    <property type="term" value="F:[protein-PII] uridylyltransferase activity"/>
    <property type="evidence" value="ECO:0007669"/>
    <property type="project" value="InterPro"/>
</dbReference>
<evidence type="ECO:0008006" key="7">
    <source>
        <dbReference type="Google" id="ProtNLM"/>
    </source>
</evidence>
<dbReference type="RefSeq" id="WP_034959524.1">
    <property type="nucleotide sequence ID" value="NZ_JMIW01000003.1"/>
</dbReference>
<dbReference type="InterPro" id="IPR000595">
    <property type="entry name" value="cNMP-bd_dom"/>
</dbReference>
<dbReference type="SUPFAM" id="SSF51206">
    <property type="entry name" value="cAMP-binding domain-like"/>
    <property type="match status" value="1"/>
</dbReference>
<dbReference type="InterPro" id="IPR046342">
    <property type="entry name" value="CBS_dom_sf"/>
</dbReference>
<accession>A0A074MDX7</accession>
<dbReference type="SUPFAM" id="SSF54631">
    <property type="entry name" value="CBS-domain pair"/>
    <property type="match status" value="1"/>
</dbReference>
<sequence length="620" mass="66599">MSTEIAEVAQFLKGTTAFQSLGDDERAALSRRVEIRYVRAGEAIISAGDHNAHLFLVRSGAVELRLAGQELSARLEAGSAFAYPSLLRGGEVHNTTCALEDTLLYAIPAEQFHALRATNAGFKAFFAKDETRRLAHAIAQKRADADYNLDRHEVGKLIGRATPVTCEPGATIAEAVKLMCDENVSTLAIAEGRTLAGIFTDKDIRVRVVGARRSVDDPVSTVMTPAPATLSIHASASEAMALMARGGFRHVPLCDESGSLAGILSATDILSAIGNNAIDTGMAIAKARDNGELVEAARRIPESFVAMVKGGVHAGQAMRFTSALGEAVHRRAAQLAEGRLGPPPCPYAFVVFGSLARDEQLVGSDQDNGFVISDGAATADLAYFEALGTEICDLLHECGFVHCKGGIMAKNPQQRLTVSGWQERYANWISRPTEDAILRATIFFDMRCVHGDAQLSAHLHDETAHLASQNPLFISYLARDAQRSKVPLGIFRTLVLEKSEDGQKVFDAKGQAIMPIVDTARTQALAAGLTQVGTIDRLKALVQAGKINADDAQSLEDALILVNEMRIAHQARQVARGIQPDNKITPADLSSLERDYLKDAFRVIRDGLDGLRRNFAGGIA</sequence>
<dbReference type="eggNOG" id="COG2905">
    <property type="taxonomic scope" value="Bacteria"/>
</dbReference>
<dbReference type="InterPro" id="IPR018490">
    <property type="entry name" value="cNMP-bd_dom_sf"/>
</dbReference>
<dbReference type="CDD" id="cd00038">
    <property type="entry name" value="CAP_ED"/>
    <property type="match status" value="1"/>
</dbReference>
<dbReference type="CDD" id="cd05401">
    <property type="entry name" value="NT_GlnE_GlnD_like"/>
    <property type="match status" value="1"/>
</dbReference>
<dbReference type="OrthoDB" id="9762536at2"/>
<keyword evidence="6" id="KW-1185">Reference proteome</keyword>
<dbReference type="Gene3D" id="2.60.120.10">
    <property type="entry name" value="Jelly Rolls"/>
    <property type="match status" value="1"/>
</dbReference>
<dbReference type="PANTHER" id="PTHR48108">
    <property type="entry name" value="CBS DOMAIN-CONTAINING PROTEIN CBSX2, CHLOROPLASTIC"/>
    <property type="match status" value="1"/>
</dbReference>
<organism evidence="5 6">
    <name type="scientific">Erythrobacter longus</name>
    <dbReference type="NCBI Taxonomy" id="1044"/>
    <lineage>
        <taxon>Bacteria</taxon>
        <taxon>Pseudomonadati</taxon>
        <taxon>Pseudomonadota</taxon>
        <taxon>Alphaproteobacteria</taxon>
        <taxon>Sphingomonadales</taxon>
        <taxon>Erythrobacteraceae</taxon>
        <taxon>Erythrobacter/Porphyrobacter group</taxon>
        <taxon>Erythrobacter</taxon>
    </lineage>
</organism>
<dbReference type="PROSITE" id="PS50042">
    <property type="entry name" value="CNMP_BINDING_3"/>
    <property type="match status" value="1"/>
</dbReference>
<evidence type="ECO:0000313" key="5">
    <source>
        <dbReference type="EMBL" id="KEO90053.1"/>
    </source>
</evidence>
<dbReference type="InterPro" id="IPR014710">
    <property type="entry name" value="RmlC-like_jellyroll"/>
</dbReference>
<dbReference type="SMART" id="SM00116">
    <property type="entry name" value="CBS"/>
    <property type="match status" value="2"/>
</dbReference>
<evidence type="ECO:0000256" key="1">
    <source>
        <dbReference type="ARBA" id="ARBA00022737"/>
    </source>
</evidence>
<feature type="domain" description="CBS" evidence="4">
    <location>
        <begin position="158"/>
        <end position="214"/>
    </location>
</feature>
<evidence type="ECO:0000256" key="2">
    <source>
        <dbReference type="PROSITE-ProRule" id="PRU00703"/>
    </source>
</evidence>
<dbReference type="EMBL" id="JMIW01000003">
    <property type="protein sequence ID" value="KEO90053.1"/>
    <property type="molecule type" value="Genomic_DNA"/>
</dbReference>
<name>A0A074MDX7_ERYLO</name>
<dbReference type="InterPro" id="IPR000644">
    <property type="entry name" value="CBS_dom"/>
</dbReference>
<dbReference type="InterPro" id="IPR005105">
    <property type="entry name" value="GlnD_Uridyltrans_N"/>
</dbReference>
<dbReference type="InterPro" id="IPR051462">
    <property type="entry name" value="CBS_domain-containing"/>
</dbReference>
<feature type="domain" description="Cyclic nucleotide-binding" evidence="3">
    <location>
        <begin position="17"/>
        <end position="115"/>
    </location>
</feature>
<keyword evidence="1" id="KW-0677">Repeat</keyword>
<dbReference type="Pfam" id="PF00027">
    <property type="entry name" value="cNMP_binding"/>
    <property type="match status" value="1"/>
</dbReference>
<evidence type="ECO:0000313" key="6">
    <source>
        <dbReference type="Proteomes" id="UP000027647"/>
    </source>
</evidence>
<dbReference type="AlphaFoldDB" id="A0A074MDX7"/>
<dbReference type="STRING" id="1044.EH31_08140"/>
<dbReference type="Proteomes" id="UP000027647">
    <property type="component" value="Unassembled WGS sequence"/>
</dbReference>
<dbReference type="SMART" id="SM00100">
    <property type="entry name" value="cNMP"/>
    <property type="match status" value="1"/>
</dbReference>
<evidence type="ECO:0000259" key="4">
    <source>
        <dbReference type="PROSITE" id="PS51371"/>
    </source>
</evidence>
<evidence type="ECO:0000259" key="3">
    <source>
        <dbReference type="PROSITE" id="PS50042"/>
    </source>
</evidence>
<dbReference type="Pfam" id="PF00571">
    <property type="entry name" value="CBS"/>
    <property type="match status" value="2"/>
</dbReference>
<dbReference type="PROSITE" id="PS51371">
    <property type="entry name" value="CBS"/>
    <property type="match status" value="2"/>
</dbReference>